<feature type="region of interest" description="Disordered" evidence="7">
    <location>
        <begin position="126"/>
        <end position="157"/>
    </location>
</feature>
<organism evidence="8 9">
    <name type="scientific">Chrysochromulina tobinii</name>
    <dbReference type="NCBI Taxonomy" id="1460289"/>
    <lineage>
        <taxon>Eukaryota</taxon>
        <taxon>Haptista</taxon>
        <taxon>Haptophyta</taxon>
        <taxon>Prymnesiophyceae</taxon>
        <taxon>Prymnesiales</taxon>
        <taxon>Chrysochromulinaceae</taxon>
        <taxon>Chrysochromulina</taxon>
    </lineage>
</organism>
<comment type="caution">
    <text evidence="6">Lacks conserved residue(s) required for the propagation of feature annotation.</text>
</comment>
<dbReference type="Pfam" id="PF01169">
    <property type="entry name" value="GDT1"/>
    <property type="match status" value="1"/>
</dbReference>
<evidence type="ECO:0000256" key="5">
    <source>
        <dbReference type="ARBA" id="ARBA00023136"/>
    </source>
</evidence>
<dbReference type="GO" id="GO:0046873">
    <property type="term" value="F:metal ion transmembrane transporter activity"/>
    <property type="evidence" value="ECO:0007669"/>
    <property type="project" value="InterPro"/>
</dbReference>
<evidence type="ECO:0000256" key="7">
    <source>
        <dbReference type="SAM" id="MobiDB-lite"/>
    </source>
</evidence>
<evidence type="ECO:0000256" key="3">
    <source>
        <dbReference type="ARBA" id="ARBA00022692"/>
    </source>
</evidence>
<evidence type="ECO:0000256" key="2">
    <source>
        <dbReference type="ARBA" id="ARBA00009190"/>
    </source>
</evidence>
<dbReference type="OrthoDB" id="10676556at2759"/>
<evidence type="ECO:0000256" key="6">
    <source>
        <dbReference type="RuleBase" id="RU365102"/>
    </source>
</evidence>
<dbReference type="InterPro" id="IPR001727">
    <property type="entry name" value="GDT1-like"/>
</dbReference>
<dbReference type="GO" id="GO:0016020">
    <property type="term" value="C:membrane"/>
    <property type="evidence" value="ECO:0007669"/>
    <property type="project" value="UniProtKB-SubCell"/>
</dbReference>
<keyword evidence="3 6" id="KW-0812">Transmembrane</keyword>
<keyword evidence="4 6" id="KW-1133">Transmembrane helix</keyword>
<reference evidence="9" key="1">
    <citation type="journal article" date="2015" name="PLoS Genet.">
        <title>Genome Sequence and Transcriptome Analyses of Chrysochromulina tobin: Metabolic Tools for Enhanced Algal Fitness in the Prominent Order Prymnesiales (Haptophyceae).</title>
        <authorList>
            <person name="Hovde B.T."/>
            <person name="Deodato C.R."/>
            <person name="Hunsperger H.M."/>
            <person name="Ryken S.A."/>
            <person name="Yost W."/>
            <person name="Jha R.K."/>
            <person name="Patterson J."/>
            <person name="Monnat R.J. Jr."/>
            <person name="Barlow S.B."/>
            <person name="Starkenburg S.R."/>
            <person name="Cattolico R.A."/>
        </authorList>
    </citation>
    <scope>NUCLEOTIDE SEQUENCE</scope>
    <source>
        <strain evidence="9">CCMP291</strain>
    </source>
</reference>
<accession>A0A0M0KB15</accession>
<evidence type="ECO:0000313" key="8">
    <source>
        <dbReference type="EMBL" id="KOO36026.1"/>
    </source>
</evidence>
<feature type="transmembrane region" description="Helical" evidence="6">
    <location>
        <begin position="47"/>
        <end position="69"/>
    </location>
</feature>
<feature type="compositionally biased region" description="Low complexity" evidence="7">
    <location>
        <begin position="126"/>
        <end position="148"/>
    </location>
</feature>
<feature type="transmembrane region" description="Helical" evidence="6">
    <location>
        <begin position="81"/>
        <end position="98"/>
    </location>
</feature>
<dbReference type="PANTHER" id="PTHR12608">
    <property type="entry name" value="TRANSMEMBRANE PROTEIN HTP-1 RELATED"/>
    <property type="match status" value="1"/>
</dbReference>
<feature type="transmembrane region" description="Helical" evidence="6">
    <location>
        <begin position="254"/>
        <end position="276"/>
    </location>
</feature>
<gene>
    <name evidence="8" type="ORF">Ctob_016064</name>
</gene>
<feature type="transmembrane region" description="Helical" evidence="6">
    <location>
        <begin position="217"/>
        <end position="242"/>
    </location>
</feature>
<keyword evidence="9" id="KW-1185">Reference proteome</keyword>
<keyword evidence="5 6" id="KW-0472">Membrane</keyword>
<evidence type="ECO:0000313" key="9">
    <source>
        <dbReference type="Proteomes" id="UP000037460"/>
    </source>
</evidence>
<name>A0A0M0KB15_9EUKA</name>
<proteinExistence type="inferred from homology"/>
<evidence type="ECO:0000256" key="1">
    <source>
        <dbReference type="ARBA" id="ARBA00004141"/>
    </source>
</evidence>
<dbReference type="EMBL" id="JWZX01000662">
    <property type="protein sequence ID" value="KOO36026.1"/>
    <property type="molecule type" value="Genomic_DNA"/>
</dbReference>
<protein>
    <recommendedName>
        <fullName evidence="6">GDT1 family protein</fullName>
    </recommendedName>
</protein>
<dbReference type="AlphaFoldDB" id="A0A0M0KB15"/>
<comment type="similarity">
    <text evidence="2 6">Belongs to the GDT1 family.</text>
</comment>
<evidence type="ECO:0000256" key="4">
    <source>
        <dbReference type="ARBA" id="ARBA00022989"/>
    </source>
</evidence>
<sequence>MSNATDTDEPINTQAFTKALLAVSFAEVFDKTWFVTLVMSIQYNKCVSFVMSLTGLWVHVFIAAGLGYAISQIPGVRDSTLDFICAGVMLLFAVWYGFEAYTENSDTDVIAEGRAEIEEDLKSAEAGASSSAADGKASTSTSSATEATPMVGKAGGGDHSTTDLYWPAGGWCSALHLPRCDAKLLREAGAMFGIIFMAEWGDRTQFVMISLHASQPLWPVVIGSALAFLILCTSAVLCAWFIEASVVEMKLSKKTLNCIVAVAFVAFAIGVSSAVWV</sequence>
<dbReference type="Proteomes" id="UP000037460">
    <property type="component" value="Unassembled WGS sequence"/>
</dbReference>
<dbReference type="PANTHER" id="PTHR12608:SF1">
    <property type="entry name" value="TRANSMEMBRANE PROTEIN 165"/>
    <property type="match status" value="1"/>
</dbReference>
<comment type="caution">
    <text evidence="8">The sequence shown here is derived from an EMBL/GenBank/DDBJ whole genome shotgun (WGS) entry which is preliminary data.</text>
</comment>
<comment type="subcellular location">
    <subcellularLocation>
        <location evidence="1 6">Membrane</location>
        <topology evidence="1 6">Multi-pass membrane protein</topology>
    </subcellularLocation>
</comment>